<organism evidence="12 13">
    <name type="scientific">Ascoidea rubescens DSM 1968</name>
    <dbReference type="NCBI Taxonomy" id="1344418"/>
    <lineage>
        <taxon>Eukaryota</taxon>
        <taxon>Fungi</taxon>
        <taxon>Dikarya</taxon>
        <taxon>Ascomycota</taxon>
        <taxon>Saccharomycotina</taxon>
        <taxon>Saccharomycetes</taxon>
        <taxon>Ascoideaceae</taxon>
        <taxon>Ascoidea</taxon>
    </lineage>
</organism>
<keyword evidence="7" id="KW-0624">Polysaccharide degradation</keyword>
<dbReference type="PANTHER" id="PTHR31616:SF9">
    <property type="entry name" value="GLUCOAMYLASE, INTRACELLULAR SPORULATION-SPECIFIC"/>
    <property type="match status" value="1"/>
</dbReference>
<feature type="chain" id="PRO_5008910360" description="glucan 1,4-alpha-glucosidase" evidence="10">
    <location>
        <begin position="22"/>
        <end position="537"/>
    </location>
</feature>
<evidence type="ECO:0000313" key="12">
    <source>
        <dbReference type="EMBL" id="ODV58384.1"/>
    </source>
</evidence>
<dbReference type="GO" id="GO:0004339">
    <property type="term" value="F:glucan 1,4-alpha-glucosidase activity"/>
    <property type="evidence" value="ECO:0007669"/>
    <property type="project" value="UniProtKB-EC"/>
</dbReference>
<dbReference type="EC" id="3.2.1.3" evidence="3"/>
<protein>
    <recommendedName>
        <fullName evidence="3">glucan 1,4-alpha-glucosidase</fullName>
        <ecNumber evidence="3">3.2.1.3</ecNumber>
    </recommendedName>
    <alternativeName>
        <fullName evidence="9">1,4-alpha-D-glucan glucohydrolase</fullName>
    </alternativeName>
    <alternativeName>
        <fullName evidence="8">Glucan 1,4-alpha-glucosidase</fullName>
    </alternativeName>
</protein>
<evidence type="ECO:0000256" key="3">
    <source>
        <dbReference type="ARBA" id="ARBA00012593"/>
    </source>
</evidence>
<evidence type="ECO:0000256" key="8">
    <source>
        <dbReference type="ARBA" id="ARBA00033442"/>
    </source>
</evidence>
<dbReference type="OrthoDB" id="6123450at2759"/>
<dbReference type="GO" id="GO:0000272">
    <property type="term" value="P:polysaccharide catabolic process"/>
    <property type="evidence" value="ECO:0007669"/>
    <property type="project" value="UniProtKB-KW"/>
</dbReference>
<dbReference type="PRINTS" id="PR00736">
    <property type="entry name" value="GLHYDRLASE15"/>
</dbReference>
<dbReference type="AlphaFoldDB" id="A0A1D2V9S3"/>
<comment type="catalytic activity">
    <reaction evidence="1">
        <text>Hydrolysis of terminal (1-&gt;4)-linked alpha-D-glucose residues successively from non-reducing ends of the chains with release of beta-D-glucose.</text>
        <dbReference type="EC" id="3.2.1.3"/>
    </reaction>
</comment>
<dbReference type="Proteomes" id="UP000095038">
    <property type="component" value="Unassembled WGS sequence"/>
</dbReference>
<evidence type="ECO:0000256" key="6">
    <source>
        <dbReference type="ARBA" id="ARBA00023295"/>
    </source>
</evidence>
<evidence type="ECO:0000256" key="7">
    <source>
        <dbReference type="ARBA" id="ARBA00023326"/>
    </source>
</evidence>
<dbReference type="EMBL" id="KV454492">
    <property type="protein sequence ID" value="ODV58384.1"/>
    <property type="molecule type" value="Genomic_DNA"/>
</dbReference>
<evidence type="ECO:0000256" key="2">
    <source>
        <dbReference type="ARBA" id="ARBA00006188"/>
    </source>
</evidence>
<dbReference type="GO" id="GO:0000324">
    <property type="term" value="C:fungal-type vacuole"/>
    <property type="evidence" value="ECO:0007669"/>
    <property type="project" value="TreeGrafter"/>
</dbReference>
<feature type="signal peptide" evidence="10">
    <location>
        <begin position="1"/>
        <end position="21"/>
    </location>
</feature>
<dbReference type="InterPro" id="IPR008928">
    <property type="entry name" value="6-hairpin_glycosidase_sf"/>
</dbReference>
<dbReference type="InterPro" id="IPR000165">
    <property type="entry name" value="Glucoamylase"/>
</dbReference>
<keyword evidence="4 12" id="KW-0378">Hydrolase</keyword>
<keyword evidence="5" id="KW-0119">Carbohydrate metabolism</keyword>
<keyword evidence="13" id="KW-1185">Reference proteome</keyword>
<dbReference type="InParanoid" id="A0A1D2V9S3"/>
<name>A0A1D2V9S3_9ASCO</name>
<accession>A0A1D2V9S3</accession>
<dbReference type="InterPro" id="IPR011613">
    <property type="entry name" value="GH15-like"/>
</dbReference>
<keyword evidence="6" id="KW-0326">Glycosidase</keyword>
<dbReference type="Gene3D" id="1.50.10.10">
    <property type="match status" value="1"/>
</dbReference>
<dbReference type="InterPro" id="IPR012341">
    <property type="entry name" value="6hp_glycosidase-like_sf"/>
</dbReference>
<comment type="similarity">
    <text evidence="2">Belongs to the glycosyl hydrolase 15 family.</text>
</comment>
<dbReference type="PANTHER" id="PTHR31616">
    <property type="entry name" value="TREHALASE"/>
    <property type="match status" value="1"/>
</dbReference>
<reference evidence="13" key="1">
    <citation type="submission" date="2016-05" db="EMBL/GenBank/DDBJ databases">
        <title>Comparative genomics of biotechnologically important yeasts.</title>
        <authorList>
            <consortium name="DOE Joint Genome Institute"/>
            <person name="Riley R."/>
            <person name="Haridas S."/>
            <person name="Wolfe K.H."/>
            <person name="Lopes M.R."/>
            <person name="Hittinger C.T."/>
            <person name="Goker M."/>
            <person name="Salamov A."/>
            <person name="Wisecaver J."/>
            <person name="Long T.M."/>
            <person name="Aerts A.L."/>
            <person name="Barry K."/>
            <person name="Choi C."/>
            <person name="Clum A."/>
            <person name="Coughlan A.Y."/>
            <person name="Deshpande S."/>
            <person name="Douglass A.P."/>
            <person name="Hanson S.J."/>
            <person name="Klenk H.-P."/>
            <person name="Labutti K."/>
            <person name="Lapidus A."/>
            <person name="Lindquist E."/>
            <person name="Lipzen A."/>
            <person name="Meier-Kolthoff J.P."/>
            <person name="Ohm R.A."/>
            <person name="Otillar R.P."/>
            <person name="Pangilinan J."/>
            <person name="Peng Y."/>
            <person name="Rokas A."/>
            <person name="Rosa C.A."/>
            <person name="Scheuner C."/>
            <person name="Sibirny A.A."/>
            <person name="Slot J.C."/>
            <person name="Stielow J.B."/>
            <person name="Sun H."/>
            <person name="Kurtzman C.P."/>
            <person name="Blackwell M."/>
            <person name="Grigoriev I.V."/>
            <person name="Jeffries T.W."/>
        </authorList>
    </citation>
    <scope>NUCLEOTIDE SEQUENCE [LARGE SCALE GENOMIC DNA]</scope>
    <source>
        <strain evidence="13">DSM 1968</strain>
    </source>
</reference>
<proteinExistence type="inferred from homology"/>
<feature type="domain" description="GH15-like" evidence="11">
    <location>
        <begin position="63"/>
        <end position="514"/>
    </location>
</feature>
<dbReference type="RefSeq" id="XP_020044691.1">
    <property type="nucleotide sequence ID" value="XM_020194041.1"/>
</dbReference>
<evidence type="ECO:0000256" key="5">
    <source>
        <dbReference type="ARBA" id="ARBA00023277"/>
    </source>
</evidence>
<evidence type="ECO:0000313" key="13">
    <source>
        <dbReference type="Proteomes" id="UP000095038"/>
    </source>
</evidence>
<dbReference type="SUPFAM" id="SSF48208">
    <property type="entry name" value="Six-hairpin glycosidases"/>
    <property type="match status" value="1"/>
</dbReference>
<evidence type="ECO:0000256" key="10">
    <source>
        <dbReference type="SAM" id="SignalP"/>
    </source>
</evidence>
<evidence type="ECO:0000256" key="4">
    <source>
        <dbReference type="ARBA" id="ARBA00022801"/>
    </source>
</evidence>
<dbReference type="STRING" id="1344418.A0A1D2V9S3"/>
<evidence type="ECO:0000256" key="1">
    <source>
        <dbReference type="ARBA" id="ARBA00001863"/>
    </source>
</evidence>
<sequence>MLNKFLIFLNCFNFLVFLVNCNQYHYQNVSRNDLNLFITEEREVSYNRILRQFDKTNFDIFSNSNPLQPNYYHVVRQNSITILSLIDILKDSDFSPNYRELIIVIEQFIDNFYQEKTNQSNEKDYEEIYDGKSKNSRLKNFKYCLDKKNPLTDSIALKSISIIKYLNLLKKYNNGLIINDNLAHMPSNTTVSDIYFTVVKPDLQYILDKWEDLSYGLWDNVKGFHLFTSLIQLKSLVIGGEFSRGLNFEKDFTISLFSNADCLKEFIVHESGYIQTNSTYLIESPLQSEKHRNPTDSSIIIASLLSHDYEGYENNIGININDKDNENENENNLSENSYIDNLIPFNATDHLLLNTAFRLVDDFKSLYKINDILHSGIAIGRDTKERVFNPAFISTSYFSEVFYKYIFITLKHKQDIKICKNYKSLFEKYITKNYFQIDGNDIKNLDQNGDYIIKYGSKNFEVTIEGLLNFSDSFLKVIQKYVDYDGSMSETFNGVNGKLEGMKNLTWNYASFLSSTRWRLKVIKLIKKYNEEESRIS</sequence>
<dbReference type="Pfam" id="PF00723">
    <property type="entry name" value="Glyco_hydro_15"/>
    <property type="match status" value="1"/>
</dbReference>
<evidence type="ECO:0000256" key="9">
    <source>
        <dbReference type="ARBA" id="ARBA00033473"/>
    </source>
</evidence>
<dbReference type="GeneID" id="30967677"/>
<evidence type="ECO:0000259" key="11">
    <source>
        <dbReference type="Pfam" id="PF00723"/>
    </source>
</evidence>
<keyword evidence="10" id="KW-0732">Signal</keyword>
<gene>
    <name evidence="12" type="ORF">ASCRUDRAFT_77867</name>
</gene>